<reference evidence="2 3" key="1">
    <citation type="submission" date="2017-05" db="EMBL/GenBank/DDBJ databases">
        <title>Vagococcus spp. assemblies.</title>
        <authorList>
            <person name="Gulvik C.A."/>
        </authorList>
    </citation>
    <scope>NUCLEOTIDE SEQUENCE [LARGE SCALE GENOMIC DNA]</scope>
    <source>
        <strain evidence="2 3">LMG 24798</strain>
    </source>
</reference>
<keyword evidence="1" id="KW-0812">Transmembrane</keyword>
<organism evidence="2 3">
    <name type="scientific">Vagococcus acidifermentans</name>
    <dbReference type="NCBI Taxonomy" id="564710"/>
    <lineage>
        <taxon>Bacteria</taxon>
        <taxon>Bacillati</taxon>
        <taxon>Bacillota</taxon>
        <taxon>Bacilli</taxon>
        <taxon>Lactobacillales</taxon>
        <taxon>Enterococcaceae</taxon>
        <taxon>Vagococcus</taxon>
    </lineage>
</organism>
<dbReference type="RefSeq" id="WP_126814041.1">
    <property type="nucleotide sequence ID" value="NZ_NGKC01000010.1"/>
</dbReference>
<evidence type="ECO:0000256" key="1">
    <source>
        <dbReference type="SAM" id="Phobius"/>
    </source>
</evidence>
<dbReference type="InterPro" id="IPR047752">
    <property type="entry name" value="MacP"/>
</dbReference>
<keyword evidence="1" id="KW-1133">Transmembrane helix</keyword>
<accession>A0A430AS60</accession>
<dbReference type="AlphaFoldDB" id="A0A430AS60"/>
<dbReference type="Proteomes" id="UP000286773">
    <property type="component" value="Unassembled WGS sequence"/>
</dbReference>
<feature type="transmembrane region" description="Helical" evidence="1">
    <location>
        <begin position="42"/>
        <end position="62"/>
    </location>
</feature>
<comment type="caution">
    <text evidence="2">The sequence shown here is derived from an EMBL/GenBank/DDBJ whole genome shotgun (WGS) entry which is preliminary data.</text>
</comment>
<keyword evidence="1" id="KW-0472">Membrane</keyword>
<proteinExistence type="predicted"/>
<protein>
    <submittedName>
        <fullName evidence="2">Uncharacterized protein</fullName>
    </submittedName>
</protein>
<evidence type="ECO:0000313" key="3">
    <source>
        <dbReference type="Proteomes" id="UP000286773"/>
    </source>
</evidence>
<evidence type="ECO:0000313" key="2">
    <source>
        <dbReference type="EMBL" id="RSU10892.1"/>
    </source>
</evidence>
<dbReference type="Pfam" id="PF26336">
    <property type="entry name" value="MacP_activator"/>
    <property type="match status" value="1"/>
</dbReference>
<keyword evidence="3" id="KW-1185">Reference proteome</keyword>
<dbReference type="EMBL" id="NGKC01000010">
    <property type="protein sequence ID" value="RSU10892.1"/>
    <property type="molecule type" value="Genomic_DNA"/>
</dbReference>
<name>A0A430AS60_9ENTE</name>
<gene>
    <name evidence="2" type="ORF">CBF27_09360</name>
</gene>
<sequence length="64" mass="7807">MFNKKKKPDDRTDDIRFQEEDHQLLTRRRVKDYNQAKKRNRWLNLAIVVVIILLAITAYAIFYL</sequence>